<gene>
    <name evidence="2" type="ORF">cyc_05257</name>
</gene>
<dbReference type="InParanoid" id="A0A1D3CRI8"/>
<dbReference type="Proteomes" id="UP000095192">
    <property type="component" value="Unassembled WGS sequence"/>
</dbReference>
<evidence type="ECO:0000313" key="2">
    <source>
        <dbReference type="EMBL" id="OEH73813.1"/>
    </source>
</evidence>
<evidence type="ECO:0000256" key="1">
    <source>
        <dbReference type="SAM" id="MobiDB-lite"/>
    </source>
</evidence>
<comment type="caution">
    <text evidence="2">The sequence shown here is derived from an EMBL/GenBank/DDBJ whole genome shotgun (WGS) entry which is preliminary data.</text>
</comment>
<organism evidence="2 3">
    <name type="scientific">Cyclospora cayetanensis</name>
    <dbReference type="NCBI Taxonomy" id="88456"/>
    <lineage>
        <taxon>Eukaryota</taxon>
        <taxon>Sar</taxon>
        <taxon>Alveolata</taxon>
        <taxon>Apicomplexa</taxon>
        <taxon>Conoidasida</taxon>
        <taxon>Coccidia</taxon>
        <taxon>Eucoccidiorida</taxon>
        <taxon>Eimeriorina</taxon>
        <taxon>Eimeriidae</taxon>
        <taxon>Cyclospora</taxon>
    </lineage>
</organism>
<sequence length="99" mass="10665">MWESEPVPLDSSPLGRRSASGESPPEKGDDDTPKRAQSSHANEAGSIVCSQMKESSWNDGIMMMMRQHHCPKSPSEGAKGVAKPPNLALPHPPHEATTH</sequence>
<feature type="region of interest" description="Disordered" evidence="1">
    <location>
        <begin position="1"/>
        <end position="53"/>
    </location>
</feature>
<name>A0A1D3CRI8_9EIME</name>
<dbReference type="AlphaFoldDB" id="A0A1D3CRI8"/>
<reference evidence="2 3" key="1">
    <citation type="journal article" date="2016" name="BMC Genomics">
        <title>Comparative genomics reveals Cyclospora cayetanensis possesses coccidia-like metabolism and invasion components but unique surface antigens.</title>
        <authorList>
            <person name="Liu S."/>
            <person name="Wang L."/>
            <person name="Zheng H."/>
            <person name="Xu Z."/>
            <person name="Roellig D.M."/>
            <person name="Li N."/>
            <person name="Frace M.A."/>
            <person name="Tang K."/>
            <person name="Arrowood M.J."/>
            <person name="Moss D.M."/>
            <person name="Zhang L."/>
            <person name="Feng Y."/>
            <person name="Xiao L."/>
        </authorList>
    </citation>
    <scope>NUCLEOTIDE SEQUENCE [LARGE SCALE GENOMIC DNA]</scope>
    <source>
        <strain evidence="2 3">CHN_HEN01</strain>
    </source>
</reference>
<proteinExistence type="predicted"/>
<protein>
    <submittedName>
        <fullName evidence="2">Uncharacterized protein</fullName>
    </submittedName>
</protein>
<dbReference type="EMBL" id="JROU02002237">
    <property type="protein sequence ID" value="OEH73813.1"/>
    <property type="molecule type" value="Genomic_DNA"/>
</dbReference>
<keyword evidence="3" id="KW-1185">Reference proteome</keyword>
<evidence type="ECO:0000313" key="3">
    <source>
        <dbReference type="Proteomes" id="UP000095192"/>
    </source>
</evidence>
<dbReference type="VEuPathDB" id="ToxoDB:cyc_05257"/>
<feature type="compositionally biased region" description="Basic and acidic residues" evidence="1">
    <location>
        <begin position="24"/>
        <end position="34"/>
    </location>
</feature>
<accession>A0A1D3CRI8</accession>
<feature type="region of interest" description="Disordered" evidence="1">
    <location>
        <begin position="66"/>
        <end position="99"/>
    </location>
</feature>